<comment type="similarity">
    <text evidence="6">Belongs to the major facilitator superfamily. Spinster (TC 2.A.1.49) family.</text>
</comment>
<evidence type="ECO:0000313" key="9">
    <source>
        <dbReference type="EMBL" id="KAL3798588.1"/>
    </source>
</evidence>
<accession>A0ABD3QE06</accession>
<organism evidence="9 10">
    <name type="scientific">Cyclotella atomus</name>
    <dbReference type="NCBI Taxonomy" id="382360"/>
    <lineage>
        <taxon>Eukaryota</taxon>
        <taxon>Sar</taxon>
        <taxon>Stramenopiles</taxon>
        <taxon>Ochrophyta</taxon>
        <taxon>Bacillariophyta</taxon>
        <taxon>Coscinodiscophyceae</taxon>
        <taxon>Thalassiosirophycidae</taxon>
        <taxon>Stephanodiscales</taxon>
        <taxon>Stephanodiscaceae</taxon>
        <taxon>Cyclotella</taxon>
    </lineage>
</organism>
<dbReference type="PANTHER" id="PTHR23505">
    <property type="entry name" value="SPINSTER"/>
    <property type="match status" value="1"/>
</dbReference>
<comment type="caution">
    <text evidence="9">The sequence shown here is derived from an EMBL/GenBank/DDBJ whole genome shotgun (WGS) entry which is preliminary data.</text>
</comment>
<dbReference type="Pfam" id="PF07690">
    <property type="entry name" value="MFS_1"/>
    <property type="match status" value="1"/>
</dbReference>
<gene>
    <name evidence="9" type="ORF">ACHAWO_013997</name>
</gene>
<dbReference type="GO" id="GO:0016020">
    <property type="term" value="C:membrane"/>
    <property type="evidence" value="ECO:0007669"/>
    <property type="project" value="UniProtKB-SubCell"/>
</dbReference>
<dbReference type="InterPro" id="IPR036259">
    <property type="entry name" value="MFS_trans_sf"/>
</dbReference>
<sequence length="580" mass="62668">MNQSTQSTSPDPLIISDCFERDDNDQFNDEVTTSCQHPSSKINHQRTLATTLYLITTSLLFADQNLLAPNLSAIASEFGLDDMQRDTMLGGDIAIAFFMIGVPASFIVGCLADVLNRRSLLFLWVILIGEGACIATFWVRTYSQLYWCRALTGAAVGGALPLIYSVLGDYYASNERGWVSGAISMGCGIGISVGQGVSGLLGPKCGWRVPFIVVGIPAISCAFLVWLLVEEVPRGQADEHIIKANQRRDNMCASEQNSFEMISVTTNSSLNDCKSQKVPWRANGSKAYSKLELLGNRASPVCTSSTDGELSSYISAFGNQYLRPHCVTLKALLKCPSVILAIIQGAPGCVPWGIINTYLNDYLAADQGMSVEKSLVPTIILSSLLKSATLFILIFGIGNFAGTSIGGLARYGPRYTAVLSGGAAVTGCLPMWLMINSDPSSTIVLGVASFSAGALSAITGPIVKSTLQNVTQPNMRGQAFALLNTFDDFGRGLGPAFVALLIDKFGRRKAFNIGISGWIFCGILNGMLYFTVERDEEKAKMNAYDFYGEESSDTIEEDGSNEKVRMHIEFSSSELRRDHL</sequence>
<dbReference type="InterPro" id="IPR044770">
    <property type="entry name" value="MFS_spinster-like"/>
</dbReference>
<dbReference type="EMBL" id="JALLPJ020000212">
    <property type="protein sequence ID" value="KAL3798588.1"/>
    <property type="molecule type" value="Genomic_DNA"/>
</dbReference>
<evidence type="ECO:0000256" key="3">
    <source>
        <dbReference type="ARBA" id="ARBA00022692"/>
    </source>
</evidence>
<protein>
    <recommendedName>
        <fullName evidence="8">Major facilitator superfamily (MFS) profile domain-containing protein</fullName>
    </recommendedName>
</protein>
<evidence type="ECO:0000256" key="2">
    <source>
        <dbReference type="ARBA" id="ARBA00022448"/>
    </source>
</evidence>
<dbReference type="AlphaFoldDB" id="A0ABD3QE06"/>
<name>A0ABD3QE06_9STRA</name>
<dbReference type="InterPro" id="IPR005829">
    <property type="entry name" value="Sugar_transporter_CS"/>
</dbReference>
<evidence type="ECO:0000313" key="10">
    <source>
        <dbReference type="Proteomes" id="UP001530400"/>
    </source>
</evidence>
<evidence type="ECO:0000259" key="8">
    <source>
        <dbReference type="PROSITE" id="PS50850"/>
    </source>
</evidence>
<feature type="transmembrane region" description="Helical" evidence="7">
    <location>
        <begin position="510"/>
        <end position="532"/>
    </location>
</feature>
<dbReference type="InterPro" id="IPR011701">
    <property type="entry name" value="MFS"/>
</dbReference>
<dbReference type="PROSITE" id="PS50850">
    <property type="entry name" value="MFS"/>
    <property type="match status" value="1"/>
</dbReference>
<keyword evidence="5 7" id="KW-0472">Membrane</keyword>
<proteinExistence type="inferred from homology"/>
<evidence type="ECO:0000256" key="4">
    <source>
        <dbReference type="ARBA" id="ARBA00022989"/>
    </source>
</evidence>
<feature type="transmembrane region" description="Helical" evidence="7">
    <location>
        <begin position="146"/>
        <end position="167"/>
    </location>
</feature>
<evidence type="ECO:0000256" key="7">
    <source>
        <dbReference type="SAM" id="Phobius"/>
    </source>
</evidence>
<dbReference type="PANTHER" id="PTHR23505:SF79">
    <property type="entry name" value="PROTEIN SPINSTER"/>
    <property type="match status" value="1"/>
</dbReference>
<keyword evidence="2" id="KW-0813">Transport</keyword>
<keyword evidence="4 7" id="KW-1133">Transmembrane helix</keyword>
<feature type="transmembrane region" description="Helical" evidence="7">
    <location>
        <begin position="209"/>
        <end position="229"/>
    </location>
</feature>
<feature type="transmembrane region" description="Helical" evidence="7">
    <location>
        <begin position="415"/>
        <end position="435"/>
    </location>
</feature>
<dbReference type="SUPFAM" id="SSF103473">
    <property type="entry name" value="MFS general substrate transporter"/>
    <property type="match status" value="1"/>
</dbReference>
<feature type="transmembrane region" description="Helical" evidence="7">
    <location>
        <begin position="93"/>
        <end position="115"/>
    </location>
</feature>
<keyword evidence="10" id="KW-1185">Reference proteome</keyword>
<dbReference type="InterPro" id="IPR020846">
    <property type="entry name" value="MFS_dom"/>
</dbReference>
<evidence type="ECO:0000256" key="1">
    <source>
        <dbReference type="ARBA" id="ARBA00004141"/>
    </source>
</evidence>
<comment type="subcellular location">
    <subcellularLocation>
        <location evidence="1">Membrane</location>
        <topology evidence="1">Multi-pass membrane protein</topology>
    </subcellularLocation>
</comment>
<dbReference type="PROSITE" id="PS00216">
    <property type="entry name" value="SUGAR_TRANSPORT_1"/>
    <property type="match status" value="1"/>
</dbReference>
<feature type="domain" description="Major facilitator superfamily (MFS) profile" evidence="8">
    <location>
        <begin position="49"/>
        <end position="539"/>
    </location>
</feature>
<evidence type="ECO:0000256" key="6">
    <source>
        <dbReference type="ARBA" id="ARBA00024338"/>
    </source>
</evidence>
<dbReference type="Proteomes" id="UP001530400">
    <property type="component" value="Unassembled WGS sequence"/>
</dbReference>
<keyword evidence="3 7" id="KW-0812">Transmembrane</keyword>
<feature type="transmembrane region" description="Helical" evidence="7">
    <location>
        <begin position="390"/>
        <end position="409"/>
    </location>
</feature>
<feature type="transmembrane region" description="Helical" evidence="7">
    <location>
        <begin position="121"/>
        <end position="139"/>
    </location>
</feature>
<feature type="transmembrane region" description="Helical" evidence="7">
    <location>
        <begin position="442"/>
        <end position="463"/>
    </location>
</feature>
<dbReference type="Gene3D" id="1.20.1250.20">
    <property type="entry name" value="MFS general substrate transporter like domains"/>
    <property type="match status" value="1"/>
</dbReference>
<reference evidence="9 10" key="1">
    <citation type="submission" date="2024-10" db="EMBL/GenBank/DDBJ databases">
        <title>Updated reference genomes for cyclostephanoid diatoms.</title>
        <authorList>
            <person name="Roberts W.R."/>
            <person name="Alverson A.J."/>
        </authorList>
    </citation>
    <scope>NUCLEOTIDE SEQUENCE [LARGE SCALE GENOMIC DNA]</scope>
    <source>
        <strain evidence="9 10">AJA010-31</strain>
    </source>
</reference>
<evidence type="ECO:0000256" key="5">
    <source>
        <dbReference type="ARBA" id="ARBA00023136"/>
    </source>
</evidence>